<proteinExistence type="predicted"/>
<dbReference type="EMBL" id="LROR01000049">
    <property type="protein sequence ID" value="OBR93966.1"/>
    <property type="molecule type" value="Genomic_DNA"/>
</dbReference>
<evidence type="ECO:0000313" key="3">
    <source>
        <dbReference type="Proteomes" id="UP000077384"/>
    </source>
</evidence>
<dbReference type="PATRIC" id="fig|1705578.3.peg.1995"/>
<evidence type="ECO:0000313" key="4">
    <source>
        <dbReference type="Proteomes" id="UP000093694"/>
    </source>
</evidence>
<organism evidence="1 3">
    <name type="scientific">Clostridium coskatii</name>
    <dbReference type="NCBI Taxonomy" id="1705578"/>
    <lineage>
        <taxon>Bacteria</taxon>
        <taxon>Bacillati</taxon>
        <taxon>Bacillota</taxon>
        <taxon>Clostridia</taxon>
        <taxon>Eubacteriales</taxon>
        <taxon>Clostridiaceae</taxon>
        <taxon>Clostridium</taxon>
    </lineage>
</organism>
<keyword evidence="4" id="KW-1185">Reference proteome</keyword>
<dbReference type="RefSeq" id="WP_063601820.1">
    <property type="nucleotide sequence ID" value="NZ_LITQ01000026.1"/>
</dbReference>
<dbReference type="AlphaFoldDB" id="A0A166RXM7"/>
<comment type="caution">
    <text evidence="1">The sequence shown here is derived from an EMBL/GenBank/DDBJ whole genome shotgun (WGS) entry which is preliminary data.</text>
</comment>
<protein>
    <recommendedName>
        <fullName evidence="5">TrbC/VIRB2 family protein</fullName>
    </recommendedName>
</protein>
<dbReference type="Proteomes" id="UP000077384">
    <property type="component" value="Unassembled WGS sequence"/>
</dbReference>
<gene>
    <name evidence="2" type="ORF">CLCOS_21020</name>
    <name evidence="1" type="ORF">WX73_01744</name>
</gene>
<evidence type="ECO:0000313" key="2">
    <source>
        <dbReference type="EMBL" id="OBR93966.1"/>
    </source>
</evidence>
<reference evidence="2 4" key="2">
    <citation type="journal article" date="2016" name="Front. Microbiol.">
        <title>Industrial Acetogenic Biocatalysts: A Comparative Metabolic and Genomic Analysis.</title>
        <authorList>
            <person name="Bengelsdorf F."/>
            <person name="Poehlein A."/>
            <person name="Sonja S."/>
            <person name="Erz C."/>
            <person name="Hummel T."/>
            <person name="Hoffmeister S."/>
            <person name="Daniel R."/>
            <person name="Durre P."/>
        </authorList>
    </citation>
    <scope>NUCLEOTIDE SEQUENCE [LARGE SCALE GENOMIC DNA]</scope>
    <source>
        <strain evidence="2 4">PTA-10522</strain>
    </source>
</reference>
<dbReference type="EMBL" id="LITQ01000026">
    <property type="protein sequence ID" value="OAA91334.1"/>
    <property type="molecule type" value="Genomic_DNA"/>
</dbReference>
<dbReference type="Proteomes" id="UP000093694">
    <property type="component" value="Unassembled WGS sequence"/>
</dbReference>
<sequence length="122" mass="13555">MLNPLKRKKVYSIPEYLEHERCNQKEINDKYFKVASTTLALILYSEKVMAASGSTALEPGFWKLVGIIQKIVAGLALLYSYRVLAKMAAKGEGTWKEVAYGLLIVGADYGLPSAFKFVTGLF</sequence>
<reference evidence="1 3" key="1">
    <citation type="journal article" date="2015" name="Biotechnol. Bioeng.">
        <title>Genome sequence and phenotypic characterization of Caulobacter segnis.</title>
        <authorList>
            <person name="Patel S."/>
            <person name="Fletcher B."/>
            <person name="Scott D.C."/>
            <person name="Ely B."/>
        </authorList>
    </citation>
    <scope>NUCLEOTIDE SEQUENCE [LARGE SCALE GENOMIC DNA]</scope>
    <source>
        <strain evidence="1 3">PS02</strain>
    </source>
</reference>
<evidence type="ECO:0008006" key="5">
    <source>
        <dbReference type="Google" id="ProtNLM"/>
    </source>
</evidence>
<evidence type="ECO:0000313" key="1">
    <source>
        <dbReference type="EMBL" id="OAA91334.1"/>
    </source>
</evidence>
<accession>A0A166RXM7</accession>
<name>A0A166RXM7_9CLOT</name>